<dbReference type="EMBL" id="JAKOGI010000170">
    <property type="protein sequence ID" value="KAJ8441291.1"/>
    <property type="molecule type" value="Genomic_DNA"/>
</dbReference>
<protein>
    <submittedName>
        <fullName evidence="1">Uncharacterized protein</fullName>
    </submittedName>
</protein>
<dbReference type="PANTHER" id="PTHR37212:SF2">
    <property type="entry name" value="ACTIN PROTEIN 2_3 COMPLEX SUBUNIT-LIKE PROTEIN"/>
    <property type="match status" value="1"/>
</dbReference>
<proteinExistence type="predicted"/>
<organism evidence="1 2">
    <name type="scientific">Carnegiea gigantea</name>
    <dbReference type="NCBI Taxonomy" id="171969"/>
    <lineage>
        <taxon>Eukaryota</taxon>
        <taxon>Viridiplantae</taxon>
        <taxon>Streptophyta</taxon>
        <taxon>Embryophyta</taxon>
        <taxon>Tracheophyta</taxon>
        <taxon>Spermatophyta</taxon>
        <taxon>Magnoliopsida</taxon>
        <taxon>eudicotyledons</taxon>
        <taxon>Gunneridae</taxon>
        <taxon>Pentapetalae</taxon>
        <taxon>Caryophyllales</taxon>
        <taxon>Cactineae</taxon>
        <taxon>Cactaceae</taxon>
        <taxon>Cactoideae</taxon>
        <taxon>Echinocereeae</taxon>
        <taxon>Carnegiea</taxon>
    </lineage>
</organism>
<dbReference type="OrthoDB" id="674980at2759"/>
<sequence length="382" mass="44036">MEFFFPLFSVVYSSDESLMTSACEFWCAILFCSKVSRDFKFNGTHPALFIKHFKVNPIIAFLVCCLFRLMNMYLRSNGFLAFWKLIELSKALECCPIFYLMLDHLMELRNLIIWVMAHCDLSIHNLLVVTIAFQYSVRRGPPINVRVWIKFLNAWCQLRNRYPVFSALEAEKIIGTLVCLFLERQLLGLTVALHDCLISAINLFEEKEWKSSCEKVAKSLAYRVPRDPNCLRMIECISGVDARSKQLRSTVASEILRSFDEEMTDTEDILKSLISTNLKVKTCDLFKIYLYLVLIENCLIFGKKARPAVNELWRKFIWKCSSQVSNTDFRPCAQEVNAASSSFCGRPLAFLTSCQMSSIAYVGFERVTVVCVPRYDMGLHET</sequence>
<reference evidence="1" key="1">
    <citation type="submission" date="2022-04" db="EMBL/GenBank/DDBJ databases">
        <title>Carnegiea gigantea Genome sequencing and assembly v2.</title>
        <authorList>
            <person name="Copetti D."/>
            <person name="Sanderson M.J."/>
            <person name="Burquez A."/>
            <person name="Wojciechowski M.F."/>
        </authorList>
    </citation>
    <scope>NUCLEOTIDE SEQUENCE</scope>
    <source>
        <strain evidence="1">SGP5-SGP5p</strain>
        <tissue evidence="1">Aerial part</tissue>
    </source>
</reference>
<evidence type="ECO:0000313" key="1">
    <source>
        <dbReference type="EMBL" id="KAJ8441291.1"/>
    </source>
</evidence>
<evidence type="ECO:0000313" key="2">
    <source>
        <dbReference type="Proteomes" id="UP001153076"/>
    </source>
</evidence>
<dbReference type="AlphaFoldDB" id="A0A9Q1KEB3"/>
<accession>A0A9Q1KEB3</accession>
<gene>
    <name evidence="1" type="ORF">Cgig2_013398</name>
</gene>
<keyword evidence="2" id="KW-1185">Reference proteome</keyword>
<comment type="caution">
    <text evidence="1">The sequence shown here is derived from an EMBL/GenBank/DDBJ whole genome shotgun (WGS) entry which is preliminary data.</text>
</comment>
<dbReference type="Proteomes" id="UP001153076">
    <property type="component" value="Unassembled WGS sequence"/>
</dbReference>
<dbReference type="PANTHER" id="PTHR37212">
    <property type="entry name" value="ACTIN PROTEIN 2/3 COMPLEX SUBUNIT-LIKE PROTEIN"/>
    <property type="match status" value="1"/>
</dbReference>
<name>A0A9Q1KEB3_9CARY</name>